<dbReference type="GeneID" id="105272482"/>
<sequence length="267" mass="31293">MSAMIYTRKLRVINPEPLRLPGAEMAYATSVRYLGVQLDAKLYWREHIETQMSRTYASQWACKRAMGRDWGFSPKISLWLYKMVLLPRLMYAAVVWWPSAKRVEIRNRLTCLRRNFPRAATGAMRTIPTDPLDVPSLDHLVVSRAESTAYRHMCQGKWMQAEAAHVKLEILKKNRWNMYRDRMTKKYQIRNAFKTYIPERENWETVEKTGTNVRHWYTDGSGYRGYFGAGLYGPEENYRCNWSLGTMATVFQAELPPIKKCSELLVS</sequence>
<proteinExistence type="predicted"/>
<reference evidence="2" key="1">
    <citation type="submission" date="2025-08" db="UniProtKB">
        <authorList>
            <consortium name="RefSeq"/>
        </authorList>
    </citation>
    <scope>IDENTIFICATION</scope>
    <source>
        <strain evidence="2">USDA-PBARC FA_bdor</strain>
        <tissue evidence="2">Whole organism</tissue>
    </source>
</reference>
<dbReference type="AlphaFoldDB" id="A0A9R1TPD1"/>
<dbReference type="Proteomes" id="UP000694866">
    <property type="component" value="Unplaced"/>
</dbReference>
<dbReference type="OrthoDB" id="7550800at2759"/>
<evidence type="ECO:0000313" key="1">
    <source>
        <dbReference type="Proteomes" id="UP000694866"/>
    </source>
</evidence>
<dbReference type="KEGG" id="fas:105272482"/>
<dbReference type="RefSeq" id="XP_011312937.1">
    <property type="nucleotide sequence ID" value="XM_011314635.1"/>
</dbReference>
<accession>A0A9R1TPD1</accession>
<keyword evidence="1" id="KW-1185">Reference proteome</keyword>
<name>A0A9R1TPD1_9HYME</name>
<gene>
    <name evidence="2" type="primary">LOC105272482</name>
</gene>
<evidence type="ECO:0000313" key="2">
    <source>
        <dbReference type="RefSeq" id="XP_011312937.1"/>
    </source>
</evidence>
<protein>
    <submittedName>
        <fullName evidence="2">Uncharacterized protein</fullName>
    </submittedName>
</protein>
<organism evidence="1 2">
    <name type="scientific">Fopius arisanus</name>
    <dbReference type="NCBI Taxonomy" id="64838"/>
    <lineage>
        <taxon>Eukaryota</taxon>
        <taxon>Metazoa</taxon>
        <taxon>Ecdysozoa</taxon>
        <taxon>Arthropoda</taxon>
        <taxon>Hexapoda</taxon>
        <taxon>Insecta</taxon>
        <taxon>Pterygota</taxon>
        <taxon>Neoptera</taxon>
        <taxon>Endopterygota</taxon>
        <taxon>Hymenoptera</taxon>
        <taxon>Apocrita</taxon>
        <taxon>Ichneumonoidea</taxon>
        <taxon>Braconidae</taxon>
        <taxon>Opiinae</taxon>
        <taxon>Fopius</taxon>
    </lineage>
</organism>